<evidence type="ECO:0000256" key="1">
    <source>
        <dbReference type="SAM" id="MobiDB-lite"/>
    </source>
</evidence>
<reference evidence="3" key="1">
    <citation type="journal article" date="2019" name="Int. J. Syst. Evol. Microbiol.">
        <title>The Global Catalogue of Microorganisms (GCM) 10K type strain sequencing project: providing services to taxonomists for standard genome sequencing and annotation.</title>
        <authorList>
            <consortium name="The Broad Institute Genomics Platform"/>
            <consortium name="The Broad Institute Genome Sequencing Center for Infectious Disease"/>
            <person name="Wu L."/>
            <person name="Ma J."/>
        </authorList>
    </citation>
    <scope>NUCLEOTIDE SEQUENCE [LARGE SCALE GENOMIC DNA]</scope>
    <source>
        <strain evidence="3">LMG 24813</strain>
    </source>
</reference>
<keyword evidence="3" id="KW-1185">Reference proteome</keyword>
<name>A0ABV8P2X8_9BURK</name>
<protein>
    <submittedName>
        <fullName evidence="2">Uncharacterized protein</fullName>
    </submittedName>
</protein>
<dbReference type="Proteomes" id="UP001595848">
    <property type="component" value="Unassembled WGS sequence"/>
</dbReference>
<gene>
    <name evidence="2" type="ORF">ACFOY1_16570</name>
</gene>
<evidence type="ECO:0000313" key="2">
    <source>
        <dbReference type="EMBL" id="MFC4202568.1"/>
    </source>
</evidence>
<evidence type="ECO:0000313" key="3">
    <source>
        <dbReference type="Proteomes" id="UP001595848"/>
    </source>
</evidence>
<feature type="region of interest" description="Disordered" evidence="1">
    <location>
        <begin position="1"/>
        <end position="76"/>
    </location>
</feature>
<comment type="caution">
    <text evidence="2">The sequence shown here is derived from an EMBL/GenBank/DDBJ whole genome shotgun (WGS) entry which is preliminary data.</text>
</comment>
<dbReference type="RefSeq" id="WP_217964659.1">
    <property type="nucleotide sequence ID" value="NZ_JAHTBN010000004.1"/>
</dbReference>
<accession>A0ABV8P2X8</accession>
<proteinExistence type="predicted"/>
<dbReference type="EMBL" id="JBHSBV010000006">
    <property type="protein sequence ID" value="MFC4202568.1"/>
    <property type="molecule type" value="Genomic_DNA"/>
</dbReference>
<organism evidence="2 3">
    <name type="scientific">Candidimonas humi</name>
    <dbReference type="NCBI Taxonomy" id="683355"/>
    <lineage>
        <taxon>Bacteria</taxon>
        <taxon>Pseudomonadati</taxon>
        <taxon>Pseudomonadota</taxon>
        <taxon>Betaproteobacteria</taxon>
        <taxon>Burkholderiales</taxon>
        <taxon>Alcaligenaceae</taxon>
        <taxon>Candidimonas</taxon>
    </lineage>
</organism>
<feature type="compositionally biased region" description="Basic and acidic residues" evidence="1">
    <location>
        <begin position="14"/>
        <end position="49"/>
    </location>
</feature>
<sequence>MVSIHNYGIRHRYGPRDREADAGSGRAEERPGGPDHWSSDDPVDDDRPVRGPAGPDEVGGRRKKFFPGMPDRRKSE</sequence>